<comment type="caution">
    <text evidence="1">The sequence shown here is derived from an EMBL/GenBank/DDBJ whole genome shotgun (WGS) entry which is preliminary data.</text>
</comment>
<evidence type="ECO:0000313" key="1">
    <source>
        <dbReference type="EMBL" id="KAF9652231.1"/>
    </source>
</evidence>
<feature type="non-terminal residue" evidence="1">
    <location>
        <position position="1"/>
    </location>
</feature>
<evidence type="ECO:0000313" key="2">
    <source>
        <dbReference type="Proteomes" id="UP000886501"/>
    </source>
</evidence>
<organism evidence="1 2">
    <name type="scientific">Thelephora ganbajun</name>
    <name type="common">Ganba fungus</name>
    <dbReference type="NCBI Taxonomy" id="370292"/>
    <lineage>
        <taxon>Eukaryota</taxon>
        <taxon>Fungi</taxon>
        <taxon>Dikarya</taxon>
        <taxon>Basidiomycota</taxon>
        <taxon>Agaricomycotina</taxon>
        <taxon>Agaricomycetes</taxon>
        <taxon>Thelephorales</taxon>
        <taxon>Thelephoraceae</taxon>
        <taxon>Thelephora</taxon>
    </lineage>
</organism>
<feature type="non-terminal residue" evidence="1">
    <location>
        <position position="441"/>
    </location>
</feature>
<proteinExistence type="predicted"/>
<dbReference type="EMBL" id="MU117970">
    <property type="protein sequence ID" value="KAF9652231.1"/>
    <property type="molecule type" value="Genomic_DNA"/>
</dbReference>
<reference evidence="1" key="1">
    <citation type="submission" date="2019-10" db="EMBL/GenBank/DDBJ databases">
        <authorList>
            <consortium name="DOE Joint Genome Institute"/>
            <person name="Kuo A."/>
            <person name="Miyauchi S."/>
            <person name="Kiss E."/>
            <person name="Drula E."/>
            <person name="Kohler A."/>
            <person name="Sanchez-Garcia M."/>
            <person name="Andreopoulos B."/>
            <person name="Barry K.W."/>
            <person name="Bonito G."/>
            <person name="Buee M."/>
            <person name="Carver A."/>
            <person name="Chen C."/>
            <person name="Cichocki N."/>
            <person name="Clum A."/>
            <person name="Culley D."/>
            <person name="Crous P.W."/>
            <person name="Fauchery L."/>
            <person name="Girlanda M."/>
            <person name="Hayes R."/>
            <person name="Keri Z."/>
            <person name="Labutti K."/>
            <person name="Lipzen A."/>
            <person name="Lombard V."/>
            <person name="Magnuson J."/>
            <person name="Maillard F."/>
            <person name="Morin E."/>
            <person name="Murat C."/>
            <person name="Nolan M."/>
            <person name="Ohm R."/>
            <person name="Pangilinan J."/>
            <person name="Pereira M."/>
            <person name="Perotto S."/>
            <person name="Peter M."/>
            <person name="Riley R."/>
            <person name="Sitrit Y."/>
            <person name="Stielow B."/>
            <person name="Szollosi G."/>
            <person name="Zifcakova L."/>
            <person name="Stursova M."/>
            <person name="Spatafora J.W."/>
            <person name="Tedersoo L."/>
            <person name="Vaario L.-M."/>
            <person name="Yamada A."/>
            <person name="Yan M."/>
            <person name="Wang P."/>
            <person name="Xu J."/>
            <person name="Bruns T."/>
            <person name="Baldrian P."/>
            <person name="Vilgalys R."/>
            <person name="Henrissat B."/>
            <person name="Grigoriev I.V."/>
            <person name="Hibbett D."/>
            <person name="Nagy L.G."/>
            <person name="Martin F.M."/>
        </authorList>
    </citation>
    <scope>NUCLEOTIDE SEQUENCE</scope>
    <source>
        <strain evidence="1">P2</strain>
    </source>
</reference>
<gene>
    <name evidence="1" type="ORF">BDM02DRAFT_3071714</name>
</gene>
<protein>
    <submittedName>
        <fullName evidence="1">WD40 repeat-like protein</fullName>
    </submittedName>
</protein>
<dbReference type="Proteomes" id="UP000886501">
    <property type="component" value="Unassembled WGS sequence"/>
</dbReference>
<sequence>LTNLLRNFPSASRLASYRKELLTRSLEWPLHRVKVLEGHTGCVNALSWTSDGETLISGGDDTTVRFWRMSNDRGDPEDEYPFVCYHQVPTGHWDNIFSAKMLPFSTKLCVQFPPRTIRCHSNSVKRITTELSPDVFLTVSEDGTVRQHDLRAPVHRCGSEGAACSAPLVKISHRLFSMSIAPSAPHQLVVAGDHPYGYLFDRRQIGRLLQAEWGVAVEDSSLTTCVRRFSTKAKPSPYDYITAARVSSSNGHEVRRSHPYGGHSVYLFSTLDDPTEESPRTPSPILQPNSTRQKAGVGSSSTAPDDPISGDIPPTTDSHPPSDHEDVRMDESGDREEREGEDEEEEDDAEEKYSKVPLVLPQRSFKGISNLRTIKDVNLVGPNDEFVVSGSDDGYFFLWRRESGALHGIYEGDGSVVNVIEAHPSLPLLAVGGIDHEPKVS</sequence>
<name>A0ACB6ZSX5_THEGA</name>
<accession>A0ACB6ZSX5</accession>
<reference evidence="1" key="2">
    <citation type="journal article" date="2020" name="Nat. Commun.">
        <title>Large-scale genome sequencing of mycorrhizal fungi provides insights into the early evolution of symbiotic traits.</title>
        <authorList>
            <person name="Miyauchi S."/>
            <person name="Kiss E."/>
            <person name="Kuo A."/>
            <person name="Drula E."/>
            <person name="Kohler A."/>
            <person name="Sanchez-Garcia M."/>
            <person name="Morin E."/>
            <person name="Andreopoulos B."/>
            <person name="Barry K.W."/>
            <person name="Bonito G."/>
            <person name="Buee M."/>
            <person name="Carver A."/>
            <person name="Chen C."/>
            <person name="Cichocki N."/>
            <person name="Clum A."/>
            <person name="Culley D."/>
            <person name="Crous P.W."/>
            <person name="Fauchery L."/>
            <person name="Girlanda M."/>
            <person name="Hayes R.D."/>
            <person name="Keri Z."/>
            <person name="LaButti K."/>
            <person name="Lipzen A."/>
            <person name="Lombard V."/>
            <person name="Magnuson J."/>
            <person name="Maillard F."/>
            <person name="Murat C."/>
            <person name="Nolan M."/>
            <person name="Ohm R.A."/>
            <person name="Pangilinan J."/>
            <person name="Pereira M.F."/>
            <person name="Perotto S."/>
            <person name="Peter M."/>
            <person name="Pfister S."/>
            <person name="Riley R."/>
            <person name="Sitrit Y."/>
            <person name="Stielow J.B."/>
            <person name="Szollosi G."/>
            <person name="Zifcakova L."/>
            <person name="Stursova M."/>
            <person name="Spatafora J.W."/>
            <person name="Tedersoo L."/>
            <person name="Vaario L.M."/>
            <person name="Yamada A."/>
            <person name="Yan M."/>
            <person name="Wang P."/>
            <person name="Xu J."/>
            <person name="Bruns T."/>
            <person name="Baldrian P."/>
            <person name="Vilgalys R."/>
            <person name="Dunand C."/>
            <person name="Henrissat B."/>
            <person name="Grigoriev I.V."/>
            <person name="Hibbett D."/>
            <person name="Nagy L.G."/>
            <person name="Martin F.M."/>
        </authorList>
    </citation>
    <scope>NUCLEOTIDE SEQUENCE</scope>
    <source>
        <strain evidence="1">P2</strain>
    </source>
</reference>
<keyword evidence="2" id="KW-1185">Reference proteome</keyword>